<feature type="domain" description="Ku" evidence="2">
    <location>
        <begin position="22"/>
        <end position="167"/>
    </location>
</feature>
<evidence type="ECO:0000256" key="1">
    <source>
        <dbReference type="ARBA" id="ARBA00023125"/>
    </source>
</evidence>
<dbReference type="AlphaFoldDB" id="A0A1B0C558"/>
<dbReference type="EMBL" id="JXJN01025850">
    <property type="status" value="NOT_ANNOTATED_CDS"/>
    <property type="molecule type" value="Genomic_DNA"/>
</dbReference>
<dbReference type="STRING" id="67801.A0A1B0C558"/>
<sequence>MAAFNRWFRSGTSALGSLPLPASTIHSSGVDDLVLMEACRAIIRYEQVNRVRNLHVPGIMLFGFQSKSEFTKIVCCKPFNFIYPHDRHILGSKRLFRALWERCRDFDKVTVCLLTSKSKSMLHYVALIPVSRENATVDSYHSLLANDSFKNVCLPYNCYNSLENHASDGVVVVCEKLVRKLRLIYHPSSQYFPDPQSQGTVTAKLFLEFEEIFG</sequence>
<proteinExistence type="predicted"/>
<keyword evidence="1" id="KW-0238">DNA-binding</keyword>
<dbReference type="Pfam" id="PF02735">
    <property type="entry name" value="Ku"/>
    <property type="match status" value="1"/>
</dbReference>
<dbReference type="InterPro" id="IPR016194">
    <property type="entry name" value="SPOC-like_C_dom_sf"/>
</dbReference>
<dbReference type="GO" id="GO:0006303">
    <property type="term" value="P:double-strand break repair via nonhomologous end joining"/>
    <property type="evidence" value="ECO:0007669"/>
    <property type="project" value="InterPro"/>
</dbReference>
<evidence type="ECO:0000259" key="2">
    <source>
        <dbReference type="SMART" id="SM00559"/>
    </source>
</evidence>
<dbReference type="InterPro" id="IPR006164">
    <property type="entry name" value="DNA_bd_Ku70/Ku80"/>
</dbReference>
<name>A0A1B0C558_9MUSC</name>
<evidence type="ECO:0000313" key="3">
    <source>
        <dbReference type="EnsemblMetazoa" id="GPPI049440-PA"/>
    </source>
</evidence>
<dbReference type="Proteomes" id="UP000092460">
    <property type="component" value="Unassembled WGS sequence"/>
</dbReference>
<dbReference type="VEuPathDB" id="VectorBase:GPPI049440"/>
<evidence type="ECO:0000313" key="4">
    <source>
        <dbReference type="Proteomes" id="UP000092460"/>
    </source>
</evidence>
<dbReference type="SMART" id="SM00559">
    <property type="entry name" value="Ku78"/>
    <property type="match status" value="1"/>
</dbReference>
<protein>
    <recommendedName>
        <fullName evidence="2">Ku domain-containing protein</fullName>
    </recommendedName>
</protein>
<organism evidence="3 4">
    <name type="scientific">Glossina palpalis gambiensis</name>
    <dbReference type="NCBI Taxonomy" id="67801"/>
    <lineage>
        <taxon>Eukaryota</taxon>
        <taxon>Metazoa</taxon>
        <taxon>Ecdysozoa</taxon>
        <taxon>Arthropoda</taxon>
        <taxon>Hexapoda</taxon>
        <taxon>Insecta</taxon>
        <taxon>Pterygota</taxon>
        <taxon>Neoptera</taxon>
        <taxon>Endopterygota</taxon>
        <taxon>Diptera</taxon>
        <taxon>Brachycera</taxon>
        <taxon>Muscomorpha</taxon>
        <taxon>Hippoboscoidea</taxon>
        <taxon>Glossinidae</taxon>
        <taxon>Glossina</taxon>
    </lineage>
</organism>
<dbReference type="GO" id="GO:0003677">
    <property type="term" value="F:DNA binding"/>
    <property type="evidence" value="ECO:0007669"/>
    <property type="project" value="UniProtKB-KW"/>
</dbReference>
<reference evidence="4" key="1">
    <citation type="submission" date="2015-01" db="EMBL/GenBank/DDBJ databases">
        <authorList>
            <person name="Aksoy S."/>
            <person name="Warren W."/>
            <person name="Wilson R.K."/>
        </authorList>
    </citation>
    <scope>NUCLEOTIDE SEQUENCE [LARGE SCALE GENOMIC DNA]</scope>
    <source>
        <strain evidence="4">IAEA</strain>
    </source>
</reference>
<keyword evidence="4" id="KW-1185">Reference proteome</keyword>
<dbReference type="SUPFAM" id="SSF100939">
    <property type="entry name" value="SPOC domain-like"/>
    <property type="match status" value="1"/>
</dbReference>
<reference evidence="3" key="2">
    <citation type="submission" date="2020-05" db="UniProtKB">
        <authorList>
            <consortium name="EnsemblMetazoa"/>
        </authorList>
    </citation>
    <scope>IDENTIFICATION</scope>
    <source>
        <strain evidence="3">IAEA</strain>
    </source>
</reference>
<dbReference type="Gene3D" id="2.40.290.10">
    <property type="match status" value="1"/>
</dbReference>
<accession>A0A1B0C558</accession>
<dbReference type="EnsemblMetazoa" id="GPPI049440-RA">
    <property type="protein sequence ID" value="GPPI049440-PA"/>
    <property type="gene ID" value="GPPI049440"/>
</dbReference>